<dbReference type="RefSeq" id="WP_188814607.1">
    <property type="nucleotide sequence ID" value="NZ_BMHT01000005.1"/>
</dbReference>
<dbReference type="InterPro" id="IPR052550">
    <property type="entry name" value="Pyrimidine_5'-ntase_YjjG"/>
</dbReference>
<dbReference type="Proteomes" id="UP000632273">
    <property type="component" value="Unassembled WGS sequence"/>
</dbReference>
<name>A0ABQ1UB00_9BACT</name>
<dbReference type="InterPro" id="IPR036412">
    <property type="entry name" value="HAD-like_sf"/>
</dbReference>
<dbReference type="NCBIfam" id="TIGR01509">
    <property type="entry name" value="HAD-SF-IA-v3"/>
    <property type="match status" value="1"/>
</dbReference>
<proteinExistence type="predicted"/>
<gene>
    <name evidence="1" type="ORF">GCM10011383_27510</name>
</gene>
<dbReference type="PANTHER" id="PTHR47478">
    <property type="match status" value="1"/>
</dbReference>
<comment type="caution">
    <text evidence="1">The sequence shown here is derived from an EMBL/GenBank/DDBJ whole genome shotgun (WGS) entry which is preliminary data.</text>
</comment>
<dbReference type="Pfam" id="PF00702">
    <property type="entry name" value="Hydrolase"/>
    <property type="match status" value="1"/>
</dbReference>
<dbReference type="InterPro" id="IPR006439">
    <property type="entry name" value="HAD-SF_hydro_IA"/>
</dbReference>
<evidence type="ECO:0000313" key="1">
    <source>
        <dbReference type="EMBL" id="GGF14810.1"/>
    </source>
</evidence>
<dbReference type="SUPFAM" id="SSF56784">
    <property type="entry name" value="HAD-like"/>
    <property type="match status" value="1"/>
</dbReference>
<dbReference type="PRINTS" id="PR00413">
    <property type="entry name" value="HADHALOGNASE"/>
</dbReference>
<dbReference type="Gene3D" id="1.20.120.710">
    <property type="entry name" value="Haloacid dehalogenase hydrolase-like domain"/>
    <property type="match status" value="1"/>
</dbReference>
<dbReference type="EMBL" id="BMHT01000005">
    <property type="protein sequence ID" value="GGF14810.1"/>
    <property type="molecule type" value="Genomic_DNA"/>
</dbReference>
<accession>A0ABQ1UB00</accession>
<protein>
    <submittedName>
        <fullName evidence="1">Haloacid dehalogenase</fullName>
    </submittedName>
</protein>
<dbReference type="SFLD" id="SFLDS00003">
    <property type="entry name" value="Haloacid_Dehalogenase"/>
    <property type="match status" value="1"/>
</dbReference>
<dbReference type="InterPro" id="IPR023214">
    <property type="entry name" value="HAD_sf"/>
</dbReference>
<keyword evidence="2" id="KW-1185">Reference proteome</keyword>
<evidence type="ECO:0000313" key="2">
    <source>
        <dbReference type="Proteomes" id="UP000632273"/>
    </source>
</evidence>
<sequence>MALHEKQAPPPTRTTTVLFDLDDTLFDHAGTARAALAASTSNLPFASEIELDELYNRYSELLEEMHPLVLAGRYSYQEARQLRFQRLLAPYGALATEAEADEFAQFHYTHYRNLRQPITGALALLEALKPQYRIGIVTNNRTAEQEDKLRYLGMTHLIDALITSEDVGVTKPDPRIFQVAMQHLGAAPAETVMVGDNWTADVLGALAVSIRPVWLNRFGATRLSPDVEEITGFEPLTEVLRKIVGRTTKVAGY</sequence>
<dbReference type="Gene3D" id="3.40.50.1000">
    <property type="entry name" value="HAD superfamily/HAD-like"/>
    <property type="match status" value="1"/>
</dbReference>
<dbReference type="PANTHER" id="PTHR47478:SF1">
    <property type="entry name" value="PYRIMIDINE 5'-NUCLEOTIDASE YJJG"/>
    <property type="match status" value="1"/>
</dbReference>
<dbReference type="NCBIfam" id="TIGR01549">
    <property type="entry name" value="HAD-SF-IA-v1"/>
    <property type="match status" value="1"/>
</dbReference>
<organism evidence="1 2">
    <name type="scientific">Hymenobacter cavernae</name>
    <dbReference type="NCBI Taxonomy" id="2044852"/>
    <lineage>
        <taxon>Bacteria</taxon>
        <taxon>Pseudomonadati</taxon>
        <taxon>Bacteroidota</taxon>
        <taxon>Cytophagia</taxon>
        <taxon>Cytophagales</taxon>
        <taxon>Hymenobacteraceae</taxon>
        <taxon>Hymenobacter</taxon>
    </lineage>
</organism>
<reference evidence="2" key="1">
    <citation type="journal article" date="2019" name="Int. J. Syst. Evol. Microbiol.">
        <title>The Global Catalogue of Microorganisms (GCM) 10K type strain sequencing project: providing services to taxonomists for standard genome sequencing and annotation.</title>
        <authorList>
            <consortium name="The Broad Institute Genomics Platform"/>
            <consortium name="The Broad Institute Genome Sequencing Center for Infectious Disease"/>
            <person name="Wu L."/>
            <person name="Ma J."/>
        </authorList>
    </citation>
    <scope>NUCLEOTIDE SEQUENCE [LARGE SCALE GENOMIC DNA]</scope>
    <source>
        <strain evidence="2">CGMCC 1.15197</strain>
    </source>
</reference>
<dbReference type="SFLD" id="SFLDG01129">
    <property type="entry name" value="C1.5:_HAD__Beta-PGM__Phosphata"/>
    <property type="match status" value="1"/>
</dbReference>